<gene>
    <name evidence="7" type="ORF">BVER_06301c</name>
</gene>
<feature type="transmembrane region" description="Helical" evidence="5">
    <location>
        <begin position="105"/>
        <end position="138"/>
    </location>
</feature>
<name>A0A0L0MHV1_9BURK</name>
<keyword evidence="2 5" id="KW-0812">Transmembrane</keyword>
<feature type="transmembrane region" description="Helical" evidence="5">
    <location>
        <begin position="71"/>
        <end position="93"/>
    </location>
</feature>
<feature type="transmembrane region" description="Helical" evidence="5">
    <location>
        <begin position="41"/>
        <end position="59"/>
    </location>
</feature>
<evidence type="ECO:0000259" key="6">
    <source>
        <dbReference type="Pfam" id="PF07298"/>
    </source>
</evidence>
<sequence>MFIFVAGLVVFLGMHSISIVAPAWRDAQVNRLGEGPWKGLYSVISIASFIAMIYGYGMARAQPVALYMPPMGLKHLTFLLMLPVFPFLIAAYFPGRVRRLVRHPMLWALILWSASHLLCNGTLNDVLVFGGFLLWAVADLISVSSRTKVRAVRGAPASAANDAIVIVVGLALYALMLFWAHAHLIGVSPLA</sequence>
<reference evidence="8" key="1">
    <citation type="submission" date="2015-06" db="EMBL/GenBank/DDBJ databases">
        <title>Comparative genomics of Burkholderia leaf nodule symbionts.</title>
        <authorList>
            <person name="Carlier A."/>
            <person name="Eberl L."/>
            <person name="Pinto-Carbo M."/>
        </authorList>
    </citation>
    <scope>NUCLEOTIDE SEQUENCE [LARGE SCALE GENOMIC DNA]</scope>
    <source>
        <strain evidence="8">UZHbot4</strain>
    </source>
</reference>
<evidence type="ECO:0000313" key="8">
    <source>
        <dbReference type="Proteomes" id="UP000036959"/>
    </source>
</evidence>
<evidence type="ECO:0000256" key="4">
    <source>
        <dbReference type="ARBA" id="ARBA00023136"/>
    </source>
</evidence>
<comment type="subcellular location">
    <subcellularLocation>
        <location evidence="1">Membrane</location>
        <topology evidence="1">Multi-pass membrane protein</topology>
    </subcellularLocation>
</comment>
<evidence type="ECO:0000256" key="2">
    <source>
        <dbReference type="ARBA" id="ARBA00022692"/>
    </source>
</evidence>
<evidence type="ECO:0000313" key="7">
    <source>
        <dbReference type="EMBL" id="KND61539.1"/>
    </source>
</evidence>
<feature type="transmembrane region" description="Helical" evidence="5">
    <location>
        <begin position="159"/>
        <end position="180"/>
    </location>
</feature>
<dbReference type="OrthoDB" id="5293641at2"/>
<keyword evidence="8" id="KW-1185">Reference proteome</keyword>
<dbReference type="Pfam" id="PF07298">
    <property type="entry name" value="NnrU"/>
    <property type="match status" value="1"/>
</dbReference>
<evidence type="ECO:0000256" key="3">
    <source>
        <dbReference type="ARBA" id="ARBA00022989"/>
    </source>
</evidence>
<dbReference type="RefSeq" id="WP_050452511.1">
    <property type="nucleotide sequence ID" value="NZ_LFJJ01000018.1"/>
</dbReference>
<dbReference type="PATRIC" id="fig|242163.4.peg.2339"/>
<evidence type="ECO:0000256" key="5">
    <source>
        <dbReference type="SAM" id="Phobius"/>
    </source>
</evidence>
<comment type="caution">
    <text evidence="7">The sequence shown here is derived from an EMBL/GenBank/DDBJ whole genome shotgun (WGS) entry which is preliminary data.</text>
</comment>
<dbReference type="Proteomes" id="UP000036959">
    <property type="component" value="Unassembled WGS sequence"/>
</dbReference>
<proteinExistence type="predicted"/>
<accession>A0A0L0MHV1</accession>
<feature type="domain" description="NnrU" evidence="6">
    <location>
        <begin position="3"/>
        <end position="189"/>
    </location>
</feature>
<dbReference type="InterPro" id="IPR009915">
    <property type="entry name" value="NnrU_dom"/>
</dbReference>
<dbReference type="AlphaFoldDB" id="A0A0L0MHV1"/>
<evidence type="ECO:0000256" key="1">
    <source>
        <dbReference type="ARBA" id="ARBA00004141"/>
    </source>
</evidence>
<keyword evidence="3 5" id="KW-1133">Transmembrane helix</keyword>
<protein>
    <submittedName>
        <fullName evidence="7">NnrU family protein, required for expression of nitric oxide and nitrite reductase (Nir and Nor)</fullName>
    </submittedName>
</protein>
<dbReference type="EMBL" id="LFJJ01000018">
    <property type="protein sequence ID" value="KND61539.1"/>
    <property type="molecule type" value="Genomic_DNA"/>
</dbReference>
<organism evidence="7 8">
    <name type="scientific">Candidatus Burkholderia verschuerenii</name>
    <dbReference type="NCBI Taxonomy" id="242163"/>
    <lineage>
        <taxon>Bacteria</taxon>
        <taxon>Pseudomonadati</taxon>
        <taxon>Pseudomonadota</taxon>
        <taxon>Betaproteobacteria</taxon>
        <taxon>Burkholderiales</taxon>
        <taxon>Burkholderiaceae</taxon>
        <taxon>Burkholderia</taxon>
    </lineage>
</organism>
<keyword evidence="4 5" id="KW-0472">Membrane</keyword>
<dbReference type="GO" id="GO:0016020">
    <property type="term" value="C:membrane"/>
    <property type="evidence" value="ECO:0007669"/>
    <property type="project" value="UniProtKB-SubCell"/>
</dbReference>